<dbReference type="InterPro" id="IPR028082">
    <property type="entry name" value="Peripla_BP_I"/>
</dbReference>
<evidence type="ECO:0000259" key="4">
    <source>
        <dbReference type="PROSITE" id="PS50932"/>
    </source>
</evidence>
<keyword evidence="3" id="KW-0804">Transcription</keyword>
<dbReference type="InterPro" id="IPR046335">
    <property type="entry name" value="LacI/GalR-like_sensor"/>
</dbReference>
<dbReference type="SUPFAM" id="SSF47413">
    <property type="entry name" value="lambda repressor-like DNA-binding domains"/>
    <property type="match status" value="1"/>
</dbReference>
<evidence type="ECO:0000313" key="5">
    <source>
        <dbReference type="EMBL" id="MBE5920715.1"/>
    </source>
</evidence>
<accession>A0A927YMF3</accession>
<proteinExistence type="predicted"/>
<dbReference type="CDD" id="cd01392">
    <property type="entry name" value="HTH_LacI"/>
    <property type="match status" value="1"/>
</dbReference>
<dbReference type="AlphaFoldDB" id="A0A927YMF3"/>
<evidence type="ECO:0000256" key="2">
    <source>
        <dbReference type="ARBA" id="ARBA00023125"/>
    </source>
</evidence>
<dbReference type="SUPFAM" id="SSF53822">
    <property type="entry name" value="Periplasmic binding protein-like I"/>
    <property type="match status" value="1"/>
</dbReference>
<dbReference type="InterPro" id="IPR000843">
    <property type="entry name" value="HTH_LacI"/>
</dbReference>
<dbReference type="PANTHER" id="PTHR30146">
    <property type="entry name" value="LACI-RELATED TRANSCRIPTIONAL REPRESSOR"/>
    <property type="match status" value="1"/>
</dbReference>
<dbReference type="EMBL" id="SVER01000046">
    <property type="protein sequence ID" value="MBE5920715.1"/>
    <property type="molecule type" value="Genomic_DNA"/>
</dbReference>
<evidence type="ECO:0000256" key="1">
    <source>
        <dbReference type="ARBA" id="ARBA00023015"/>
    </source>
</evidence>
<dbReference type="SMART" id="SM00354">
    <property type="entry name" value="HTH_LACI"/>
    <property type="match status" value="1"/>
</dbReference>
<dbReference type="InterPro" id="IPR010982">
    <property type="entry name" value="Lambda_DNA-bd_dom_sf"/>
</dbReference>
<evidence type="ECO:0000313" key="6">
    <source>
        <dbReference type="Proteomes" id="UP000766246"/>
    </source>
</evidence>
<dbReference type="GO" id="GO:0003700">
    <property type="term" value="F:DNA-binding transcription factor activity"/>
    <property type="evidence" value="ECO:0007669"/>
    <property type="project" value="TreeGrafter"/>
</dbReference>
<keyword evidence="1" id="KW-0805">Transcription regulation</keyword>
<organism evidence="5 6">
    <name type="scientific">Pseudobutyrivibrio ruminis</name>
    <dbReference type="NCBI Taxonomy" id="46206"/>
    <lineage>
        <taxon>Bacteria</taxon>
        <taxon>Bacillati</taxon>
        <taxon>Bacillota</taxon>
        <taxon>Clostridia</taxon>
        <taxon>Lachnospirales</taxon>
        <taxon>Lachnospiraceae</taxon>
        <taxon>Pseudobutyrivibrio</taxon>
    </lineage>
</organism>
<dbReference type="PROSITE" id="PS50932">
    <property type="entry name" value="HTH_LACI_2"/>
    <property type="match status" value="1"/>
</dbReference>
<dbReference type="Proteomes" id="UP000766246">
    <property type="component" value="Unassembled WGS sequence"/>
</dbReference>
<dbReference type="Gene3D" id="3.40.50.2300">
    <property type="match status" value="2"/>
</dbReference>
<dbReference type="GO" id="GO:0000976">
    <property type="term" value="F:transcription cis-regulatory region binding"/>
    <property type="evidence" value="ECO:0007669"/>
    <property type="project" value="TreeGrafter"/>
</dbReference>
<comment type="caution">
    <text evidence="5">The sequence shown here is derived from an EMBL/GenBank/DDBJ whole genome shotgun (WGS) entry which is preliminary data.</text>
</comment>
<protein>
    <submittedName>
        <fullName evidence="5">LacI family transcriptional regulator</fullName>
    </submittedName>
</protein>
<sequence length="352" mass="38908">MGNRVTLQEIADTLGISRNTVSRALNNAGNVSPETHNKICQTAISMGYKQFNMAGYTTPSTTADASFKASGSKTEIALFTQAFPGSSHSGNKILDAFQHKIDAIGYKLSINIIRDYEINNLCFPTNINVDNIAGIICMELFSEKYCEFLCKQGLPLLFVDTPLSQRCSLNADVLYMENLSSVYHMLETMIDNGCKKIGFIGDRYHCQSFYERWQAYVSVLADKGISLDLDSCILADDSNPYSDTTWLSEQIASLKELPDLFFCANDFLAMSTIKALRLLGKSVPGDIRICGFDDAPEASLIEPGLTTIKIHSSSMGYTAAELLLARIANPAMPYKKTYIETDIIFRESTSLK</sequence>
<dbReference type="Pfam" id="PF13377">
    <property type="entry name" value="Peripla_BP_3"/>
    <property type="match status" value="1"/>
</dbReference>
<dbReference type="PANTHER" id="PTHR30146:SF109">
    <property type="entry name" value="HTH-TYPE TRANSCRIPTIONAL REGULATOR GALS"/>
    <property type="match status" value="1"/>
</dbReference>
<dbReference type="Pfam" id="PF00356">
    <property type="entry name" value="LacI"/>
    <property type="match status" value="1"/>
</dbReference>
<gene>
    <name evidence="5" type="ORF">E7272_12860</name>
</gene>
<name>A0A927YMF3_9FIRM</name>
<feature type="domain" description="HTH lacI-type" evidence="4">
    <location>
        <begin position="5"/>
        <end position="68"/>
    </location>
</feature>
<reference evidence="5" key="1">
    <citation type="submission" date="2019-04" db="EMBL/GenBank/DDBJ databases">
        <title>Evolution of Biomass-Degrading Anaerobic Consortia Revealed by Metagenomics.</title>
        <authorList>
            <person name="Peng X."/>
        </authorList>
    </citation>
    <scope>NUCLEOTIDE SEQUENCE</scope>
    <source>
        <strain evidence="5">SIG311</strain>
    </source>
</reference>
<evidence type="ECO:0000256" key="3">
    <source>
        <dbReference type="ARBA" id="ARBA00023163"/>
    </source>
</evidence>
<keyword evidence="2" id="KW-0238">DNA-binding</keyword>
<dbReference type="Gene3D" id="1.10.260.40">
    <property type="entry name" value="lambda repressor-like DNA-binding domains"/>
    <property type="match status" value="1"/>
</dbReference>